<protein>
    <submittedName>
        <fullName evidence="1">Uncharacterized protein</fullName>
    </submittedName>
</protein>
<dbReference type="Proteomes" id="UP000784294">
    <property type="component" value="Unassembled WGS sequence"/>
</dbReference>
<organism evidence="1 2">
    <name type="scientific">Protopolystoma xenopodis</name>
    <dbReference type="NCBI Taxonomy" id="117903"/>
    <lineage>
        <taxon>Eukaryota</taxon>
        <taxon>Metazoa</taxon>
        <taxon>Spiralia</taxon>
        <taxon>Lophotrochozoa</taxon>
        <taxon>Platyhelminthes</taxon>
        <taxon>Monogenea</taxon>
        <taxon>Polyopisthocotylea</taxon>
        <taxon>Polystomatidea</taxon>
        <taxon>Polystomatidae</taxon>
        <taxon>Protopolystoma</taxon>
    </lineage>
</organism>
<evidence type="ECO:0000313" key="1">
    <source>
        <dbReference type="EMBL" id="VEL29417.1"/>
    </source>
</evidence>
<accession>A0A448X6N7</accession>
<proteinExistence type="predicted"/>
<gene>
    <name evidence="1" type="ORF">PXEA_LOCUS22857</name>
</gene>
<dbReference type="AlphaFoldDB" id="A0A448X6N7"/>
<dbReference type="EMBL" id="CAAALY010102959">
    <property type="protein sequence ID" value="VEL29417.1"/>
    <property type="molecule type" value="Genomic_DNA"/>
</dbReference>
<sequence length="139" mass="15470">MAWILHYLLNSFTTQPRWSRCPNYTDSTNAPLPANFAKPLETKDHMWAFSSSTTSYIKETLRSAESTRITAIPAAGGALLELANRTDAWNLATLTQTRCIDPDSITALVASANRVLYLSTYHSSTRGLIHFTSHPLQAR</sequence>
<reference evidence="1" key="1">
    <citation type="submission" date="2018-11" db="EMBL/GenBank/DDBJ databases">
        <authorList>
            <consortium name="Pathogen Informatics"/>
        </authorList>
    </citation>
    <scope>NUCLEOTIDE SEQUENCE</scope>
</reference>
<keyword evidence="2" id="KW-1185">Reference proteome</keyword>
<name>A0A448X6N7_9PLAT</name>
<evidence type="ECO:0000313" key="2">
    <source>
        <dbReference type="Proteomes" id="UP000784294"/>
    </source>
</evidence>
<comment type="caution">
    <text evidence="1">The sequence shown here is derived from an EMBL/GenBank/DDBJ whole genome shotgun (WGS) entry which is preliminary data.</text>
</comment>